<keyword evidence="3" id="KW-1185">Reference proteome</keyword>
<proteinExistence type="predicted"/>
<evidence type="ECO:0000313" key="1">
    <source>
        <dbReference type="EMBL" id="CAD8108716.1"/>
    </source>
</evidence>
<dbReference type="EMBL" id="CAJJDN010000092">
    <property type="protein sequence ID" value="CAD8108720.1"/>
    <property type="molecule type" value="Genomic_DNA"/>
</dbReference>
<reference evidence="1" key="1">
    <citation type="submission" date="2021-01" db="EMBL/GenBank/DDBJ databases">
        <authorList>
            <consortium name="Genoscope - CEA"/>
            <person name="William W."/>
        </authorList>
    </citation>
    <scope>NUCLEOTIDE SEQUENCE</scope>
</reference>
<protein>
    <submittedName>
        <fullName evidence="1">Uncharacterized protein</fullName>
    </submittedName>
</protein>
<accession>A0A8S1Q015</accession>
<dbReference type="AlphaFoldDB" id="A0A8S1Q015"/>
<dbReference type="EMBL" id="CAJJDN010000092">
    <property type="protein sequence ID" value="CAD8108716.1"/>
    <property type="molecule type" value="Genomic_DNA"/>
</dbReference>
<organism evidence="1 3">
    <name type="scientific">Paramecium sonneborni</name>
    <dbReference type="NCBI Taxonomy" id="65129"/>
    <lineage>
        <taxon>Eukaryota</taxon>
        <taxon>Sar</taxon>
        <taxon>Alveolata</taxon>
        <taxon>Ciliophora</taxon>
        <taxon>Intramacronucleata</taxon>
        <taxon>Oligohymenophorea</taxon>
        <taxon>Peniculida</taxon>
        <taxon>Parameciidae</taxon>
        <taxon>Paramecium</taxon>
    </lineage>
</organism>
<sequence>MECRYLGVCLQCAINTISNTIFKLKQLLMNSFVIIIQKFVKSNVYFKRMRKIGRLRKRR</sequence>
<evidence type="ECO:0000313" key="2">
    <source>
        <dbReference type="EMBL" id="CAD8108720.1"/>
    </source>
</evidence>
<evidence type="ECO:0000313" key="3">
    <source>
        <dbReference type="Proteomes" id="UP000692954"/>
    </source>
</evidence>
<name>A0A8S1Q015_9CILI</name>
<gene>
    <name evidence="1" type="ORF">PSON_ATCC_30995.1.T0920036</name>
    <name evidence="2" type="ORF">PSON_ATCC_30995.1.T0920038</name>
</gene>
<dbReference type="Proteomes" id="UP000692954">
    <property type="component" value="Unassembled WGS sequence"/>
</dbReference>
<comment type="caution">
    <text evidence="1">The sequence shown here is derived from an EMBL/GenBank/DDBJ whole genome shotgun (WGS) entry which is preliminary data.</text>
</comment>